<evidence type="ECO:0008006" key="4">
    <source>
        <dbReference type="Google" id="ProtNLM"/>
    </source>
</evidence>
<sequence length="107" mass="10147">MKLTALAAAAACALALAACNPAKIDASVSSTASKASAACPYVLAGMAIAATTGNAKIQQAAAQVAPAVITSCTALQTGRIVDVQSAGAAILNAYASLLAAGAIATKA</sequence>
<feature type="chain" id="PRO_5037781022" description="Cell wall anchor protein" evidence="1">
    <location>
        <begin position="18"/>
        <end position="107"/>
    </location>
</feature>
<evidence type="ECO:0000313" key="2">
    <source>
        <dbReference type="EMBL" id="GGC71002.1"/>
    </source>
</evidence>
<evidence type="ECO:0000313" key="3">
    <source>
        <dbReference type="Proteomes" id="UP000637002"/>
    </source>
</evidence>
<proteinExistence type="predicted"/>
<dbReference type="RefSeq" id="WP_188610158.1">
    <property type="nucleotide sequence ID" value="NZ_BMGG01000005.1"/>
</dbReference>
<evidence type="ECO:0000256" key="1">
    <source>
        <dbReference type="SAM" id="SignalP"/>
    </source>
</evidence>
<gene>
    <name evidence="2" type="ORF">GCM10010994_31910</name>
</gene>
<dbReference type="Proteomes" id="UP000637002">
    <property type="component" value="Unassembled WGS sequence"/>
</dbReference>
<organism evidence="2 3">
    <name type="scientific">Chelatococcus reniformis</name>
    <dbReference type="NCBI Taxonomy" id="1494448"/>
    <lineage>
        <taxon>Bacteria</taxon>
        <taxon>Pseudomonadati</taxon>
        <taxon>Pseudomonadota</taxon>
        <taxon>Alphaproteobacteria</taxon>
        <taxon>Hyphomicrobiales</taxon>
        <taxon>Chelatococcaceae</taxon>
        <taxon>Chelatococcus</taxon>
    </lineage>
</organism>
<dbReference type="EMBL" id="BMGG01000005">
    <property type="protein sequence ID" value="GGC71002.1"/>
    <property type="molecule type" value="Genomic_DNA"/>
</dbReference>
<reference evidence="2" key="2">
    <citation type="submission" date="2020-09" db="EMBL/GenBank/DDBJ databases">
        <authorList>
            <person name="Sun Q."/>
            <person name="Zhou Y."/>
        </authorList>
    </citation>
    <scope>NUCLEOTIDE SEQUENCE</scope>
    <source>
        <strain evidence="2">CGMCC 1.12919</strain>
    </source>
</reference>
<dbReference type="AlphaFoldDB" id="A0A916XGU4"/>
<name>A0A916XGU4_9HYPH</name>
<comment type="caution">
    <text evidence="2">The sequence shown here is derived from an EMBL/GenBank/DDBJ whole genome shotgun (WGS) entry which is preliminary data.</text>
</comment>
<dbReference type="PROSITE" id="PS51257">
    <property type="entry name" value="PROKAR_LIPOPROTEIN"/>
    <property type="match status" value="1"/>
</dbReference>
<keyword evidence="3" id="KW-1185">Reference proteome</keyword>
<reference evidence="2" key="1">
    <citation type="journal article" date="2014" name="Int. J. Syst. Evol. Microbiol.">
        <title>Complete genome sequence of Corynebacterium casei LMG S-19264T (=DSM 44701T), isolated from a smear-ripened cheese.</title>
        <authorList>
            <consortium name="US DOE Joint Genome Institute (JGI-PGF)"/>
            <person name="Walter F."/>
            <person name="Albersmeier A."/>
            <person name="Kalinowski J."/>
            <person name="Ruckert C."/>
        </authorList>
    </citation>
    <scope>NUCLEOTIDE SEQUENCE</scope>
    <source>
        <strain evidence="2">CGMCC 1.12919</strain>
    </source>
</reference>
<feature type="signal peptide" evidence="1">
    <location>
        <begin position="1"/>
        <end position="17"/>
    </location>
</feature>
<keyword evidence="1" id="KW-0732">Signal</keyword>
<accession>A0A916XGU4</accession>
<protein>
    <recommendedName>
        <fullName evidence="4">Cell wall anchor protein</fullName>
    </recommendedName>
</protein>